<gene>
    <name evidence="8" type="ORF">COU32_00530</name>
</gene>
<feature type="domain" description="GtrA/DPMS transmembrane" evidence="7">
    <location>
        <begin position="18"/>
        <end position="132"/>
    </location>
</feature>
<keyword evidence="4 6" id="KW-1133">Transmembrane helix</keyword>
<dbReference type="Pfam" id="PF04138">
    <property type="entry name" value="GtrA_DPMS_TM"/>
    <property type="match status" value="1"/>
</dbReference>
<accession>A0A2H0TX34</accession>
<dbReference type="PANTHER" id="PTHR38459:SF1">
    <property type="entry name" value="PROPHAGE BACTOPRENOL-LINKED GLUCOSE TRANSLOCASE HOMOLOG"/>
    <property type="match status" value="1"/>
</dbReference>
<feature type="transmembrane region" description="Helical" evidence="6">
    <location>
        <begin position="16"/>
        <end position="37"/>
    </location>
</feature>
<dbReference type="GO" id="GO:0005886">
    <property type="term" value="C:plasma membrane"/>
    <property type="evidence" value="ECO:0007669"/>
    <property type="project" value="TreeGrafter"/>
</dbReference>
<protein>
    <recommendedName>
        <fullName evidence="7">GtrA/DPMS transmembrane domain-containing protein</fullName>
    </recommendedName>
</protein>
<feature type="transmembrane region" description="Helical" evidence="6">
    <location>
        <begin position="43"/>
        <end position="61"/>
    </location>
</feature>
<dbReference type="EMBL" id="PFBY01000009">
    <property type="protein sequence ID" value="PIR76719.1"/>
    <property type="molecule type" value="Genomic_DNA"/>
</dbReference>
<organism evidence="8 9">
    <name type="scientific">Candidatus Magasanikbacteria bacterium CG10_big_fil_rev_8_21_14_0_10_42_10</name>
    <dbReference type="NCBI Taxonomy" id="1974649"/>
    <lineage>
        <taxon>Bacteria</taxon>
        <taxon>Candidatus Magasanikiibacteriota</taxon>
    </lineage>
</organism>
<evidence type="ECO:0000313" key="8">
    <source>
        <dbReference type="EMBL" id="PIR76719.1"/>
    </source>
</evidence>
<keyword evidence="5 6" id="KW-0472">Membrane</keyword>
<evidence type="ECO:0000256" key="5">
    <source>
        <dbReference type="ARBA" id="ARBA00023136"/>
    </source>
</evidence>
<feature type="transmembrane region" description="Helical" evidence="6">
    <location>
        <begin position="82"/>
        <end position="100"/>
    </location>
</feature>
<dbReference type="InterPro" id="IPR051401">
    <property type="entry name" value="GtrA_CellWall_Glycosyl"/>
</dbReference>
<feature type="transmembrane region" description="Helical" evidence="6">
    <location>
        <begin position="106"/>
        <end position="126"/>
    </location>
</feature>
<comment type="similarity">
    <text evidence="2">Belongs to the GtrA family.</text>
</comment>
<comment type="caution">
    <text evidence="8">The sequence shown here is derived from an EMBL/GenBank/DDBJ whole genome shotgun (WGS) entry which is preliminary data.</text>
</comment>
<evidence type="ECO:0000256" key="6">
    <source>
        <dbReference type="SAM" id="Phobius"/>
    </source>
</evidence>
<proteinExistence type="inferred from homology"/>
<dbReference type="Proteomes" id="UP000231530">
    <property type="component" value="Unassembled WGS sequence"/>
</dbReference>
<dbReference type="PANTHER" id="PTHR38459">
    <property type="entry name" value="PROPHAGE BACTOPRENOL-LINKED GLUCOSE TRANSLOCASE HOMOLOG"/>
    <property type="match status" value="1"/>
</dbReference>
<dbReference type="InterPro" id="IPR007267">
    <property type="entry name" value="GtrA_DPMS_TM"/>
</dbReference>
<dbReference type="AlphaFoldDB" id="A0A2H0TX34"/>
<dbReference type="GO" id="GO:0000271">
    <property type="term" value="P:polysaccharide biosynthetic process"/>
    <property type="evidence" value="ECO:0007669"/>
    <property type="project" value="InterPro"/>
</dbReference>
<evidence type="ECO:0000256" key="1">
    <source>
        <dbReference type="ARBA" id="ARBA00004141"/>
    </source>
</evidence>
<evidence type="ECO:0000256" key="2">
    <source>
        <dbReference type="ARBA" id="ARBA00009399"/>
    </source>
</evidence>
<keyword evidence="3 6" id="KW-0812">Transmembrane</keyword>
<name>A0A2H0TX34_9BACT</name>
<evidence type="ECO:0000256" key="3">
    <source>
        <dbReference type="ARBA" id="ARBA00022692"/>
    </source>
</evidence>
<evidence type="ECO:0000256" key="4">
    <source>
        <dbReference type="ARBA" id="ARBA00022989"/>
    </source>
</evidence>
<evidence type="ECO:0000313" key="9">
    <source>
        <dbReference type="Proteomes" id="UP000231530"/>
    </source>
</evidence>
<comment type="subcellular location">
    <subcellularLocation>
        <location evidence="1">Membrane</location>
        <topology evidence="1">Multi-pass membrane protein</topology>
    </subcellularLocation>
</comment>
<reference evidence="9" key="1">
    <citation type="submission" date="2017-09" db="EMBL/GenBank/DDBJ databases">
        <title>Depth-based differentiation of microbial function through sediment-hosted aquifers and enrichment of novel symbionts in the deep terrestrial subsurface.</title>
        <authorList>
            <person name="Probst A.J."/>
            <person name="Ladd B."/>
            <person name="Jarett J.K."/>
            <person name="Geller-Mcgrath D.E."/>
            <person name="Sieber C.M.K."/>
            <person name="Emerson J.B."/>
            <person name="Anantharaman K."/>
            <person name="Thomas B.C."/>
            <person name="Malmstrom R."/>
            <person name="Stieglmeier M."/>
            <person name="Klingl A."/>
            <person name="Woyke T."/>
            <person name="Ryan C.M."/>
            <person name="Banfield J.F."/>
        </authorList>
    </citation>
    <scope>NUCLEOTIDE SEQUENCE [LARGE SCALE GENOMIC DNA]</scope>
</reference>
<sequence>MVQKITRYIIDARHSFMKYFIVGVVGVGLDLGTLALLSTMFGIAPYISVIFNQIVVIAFNFSANKFWTFQDKALPHKQFVRYMMLFAMNYALAVLFMYVFNEHLYIDYRLVRIGTIALSMSWNFLLYRHWVFHIEEESVPVDPR</sequence>
<evidence type="ECO:0000259" key="7">
    <source>
        <dbReference type="Pfam" id="PF04138"/>
    </source>
</evidence>